<feature type="transmembrane region" description="Helical" evidence="7">
    <location>
        <begin position="289"/>
        <end position="311"/>
    </location>
</feature>
<keyword evidence="3" id="KW-0808">Transferase</keyword>
<dbReference type="Gene3D" id="3.30.565.10">
    <property type="entry name" value="Histidine kinase-like ATPase, C-terminal domain"/>
    <property type="match status" value="1"/>
</dbReference>
<dbReference type="Pfam" id="PF02518">
    <property type="entry name" value="HATPase_c"/>
    <property type="match status" value="1"/>
</dbReference>
<dbReference type="GO" id="GO:0005524">
    <property type="term" value="F:ATP binding"/>
    <property type="evidence" value="ECO:0007669"/>
    <property type="project" value="UniProtKB-KW"/>
</dbReference>
<dbReference type="InterPro" id="IPR050482">
    <property type="entry name" value="Sensor_HK_TwoCompSys"/>
</dbReference>
<keyword evidence="9" id="KW-0547">Nucleotide-binding</keyword>
<proteinExistence type="predicted"/>
<comment type="catalytic activity">
    <reaction evidence="1">
        <text>ATP + protein L-histidine = ADP + protein N-phospho-L-histidine.</text>
        <dbReference type="EC" id="2.7.13.3"/>
    </reaction>
</comment>
<dbReference type="RefSeq" id="WP_345250358.1">
    <property type="nucleotide sequence ID" value="NZ_BAABFO010000012.1"/>
</dbReference>
<keyword evidence="7" id="KW-0812">Transmembrane</keyword>
<evidence type="ECO:0000256" key="3">
    <source>
        <dbReference type="ARBA" id="ARBA00022679"/>
    </source>
</evidence>
<protein>
    <recommendedName>
        <fullName evidence="2">histidine kinase</fullName>
        <ecNumber evidence="2">2.7.13.3</ecNumber>
    </recommendedName>
</protein>
<feature type="transmembrane region" description="Helical" evidence="7">
    <location>
        <begin position="318"/>
        <end position="341"/>
    </location>
</feature>
<name>A0ABP8H5M5_9BURK</name>
<organism evidence="9 10">
    <name type="scientific">Pigmentiphaga soli</name>
    <dbReference type="NCBI Taxonomy" id="1007095"/>
    <lineage>
        <taxon>Bacteria</taxon>
        <taxon>Pseudomonadati</taxon>
        <taxon>Pseudomonadota</taxon>
        <taxon>Betaproteobacteria</taxon>
        <taxon>Burkholderiales</taxon>
        <taxon>Alcaligenaceae</taxon>
        <taxon>Pigmentiphaga</taxon>
    </lineage>
</organism>
<keyword evidence="10" id="KW-1185">Reference proteome</keyword>
<keyword evidence="6" id="KW-0175">Coiled coil</keyword>
<evidence type="ECO:0000256" key="1">
    <source>
        <dbReference type="ARBA" id="ARBA00000085"/>
    </source>
</evidence>
<comment type="caution">
    <text evidence="9">The sequence shown here is derived from an EMBL/GenBank/DDBJ whole genome shotgun (WGS) entry which is preliminary data.</text>
</comment>
<evidence type="ECO:0000256" key="5">
    <source>
        <dbReference type="ARBA" id="ARBA00023012"/>
    </source>
</evidence>
<dbReference type="InterPro" id="IPR036890">
    <property type="entry name" value="HATPase_C_sf"/>
</dbReference>
<dbReference type="EC" id="2.7.13.3" evidence="2"/>
<evidence type="ECO:0000256" key="7">
    <source>
        <dbReference type="SAM" id="Phobius"/>
    </source>
</evidence>
<evidence type="ECO:0000256" key="4">
    <source>
        <dbReference type="ARBA" id="ARBA00022777"/>
    </source>
</evidence>
<keyword evidence="7" id="KW-1133">Transmembrane helix</keyword>
<feature type="transmembrane region" description="Helical" evidence="7">
    <location>
        <begin position="233"/>
        <end position="252"/>
    </location>
</feature>
<sequence>MALRRYAAWTVLGILLAVAASLPMWLRLPEPRGALAIGTVACIRGCDARGPVQLPLAEERRGGRAEYRLAFSLAALPDEPLYLFIPMLNQRAIVSLAGRQIADTGTRTLMIGVTSGMAALVPLPANALRRGVNTIDVALLASGAARGYLSRLYVGTAGQVATPYRLQLFLLEHVRLMALAAQLLITFAVLVAWIYRPREALFGWMFLLLAVSLLGYAGLVAELNPTLRTLPPYAFTMATAAAFILQIIALLVNGSRVPRWLKTCAWAVPLACTLFALSGVVAAHRVGLWVGFPVLLLGLLSAIGISAWGALAKGVKEAWLLLVPLLLLAVALLHDGAILAMWTDGPVYLGIYYRQALTVGIAIVLARRLGLSMMQLDEANAHLKRRLAEREAELGRLHEEERKEAAQRVRSEERQRLTADLHDGLSGHLASIIALAERERSTSIERSAREALDDLRAVIHSLDIGDRELTVALSGFRERLERQLKRVGIALHWSMARLPEISGVTPAHALNVLRIMQEAITNAARHGPATRIQVQGRPGPAGQAVITIQNDGTPFCHGCGSGLENMRRRAAVLGGAIQVEALETGTLVTLVLPGRLPAPLGEEAARTA</sequence>
<feature type="domain" description="Histidine kinase/HSP90-like ATPase" evidence="8">
    <location>
        <begin position="507"/>
        <end position="596"/>
    </location>
</feature>
<evidence type="ECO:0000313" key="9">
    <source>
        <dbReference type="EMBL" id="GAA4334731.1"/>
    </source>
</evidence>
<evidence type="ECO:0000256" key="6">
    <source>
        <dbReference type="SAM" id="Coils"/>
    </source>
</evidence>
<evidence type="ECO:0000256" key="2">
    <source>
        <dbReference type="ARBA" id="ARBA00012438"/>
    </source>
</evidence>
<dbReference type="EMBL" id="BAABFO010000012">
    <property type="protein sequence ID" value="GAA4334731.1"/>
    <property type="molecule type" value="Genomic_DNA"/>
</dbReference>
<dbReference type="PANTHER" id="PTHR24421:SF10">
    <property type="entry name" value="NITRATE_NITRITE SENSOR PROTEIN NARQ"/>
    <property type="match status" value="1"/>
</dbReference>
<dbReference type="InterPro" id="IPR003594">
    <property type="entry name" value="HATPase_dom"/>
</dbReference>
<dbReference type="PANTHER" id="PTHR24421">
    <property type="entry name" value="NITRATE/NITRITE SENSOR PROTEIN NARX-RELATED"/>
    <property type="match status" value="1"/>
</dbReference>
<dbReference type="SUPFAM" id="SSF55874">
    <property type="entry name" value="ATPase domain of HSP90 chaperone/DNA topoisomerase II/histidine kinase"/>
    <property type="match status" value="1"/>
</dbReference>
<feature type="coiled-coil region" evidence="6">
    <location>
        <begin position="373"/>
        <end position="400"/>
    </location>
</feature>
<dbReference type="SMART" id="SM00387">
    <property type="entry name" value="HATPase_c"/>
    <property type="match status" value="1"/>
</dbReference>
<dbReference type="Gene3D" id="1.20.5.1930">
    <property type="match status" value="1"/>
</dbReference>
<dbReference type="Proteomes" id="UP001501671">
    <property type="component" value="Unassembled WGS sequence"/>
</dbReference>
<feature type="transmembrane region" description="Helical" evidence="7">
    <location>
        <begin position="347"/>
        <end position="366"/>
    </location>
</feature>
<feature type="transmembrane region" description="Helical" evidence="7">
    <location>
        <begin position="202"/>
        <end position="221"/>
    </location>
</feature>
<feature type="transmembrane region" description="Helical" evidence="7">
    <location>
        <begin position="264"/>
        <end position="283"/>
    </location>
</feature>
<evidence type="ECO:0000259" key="8">
    <source>
        <dbReference type="SMART" id="SM00387"/>
    </source>
</evidence>
<keyword evidence="7" id="KW-0472">Membrane</keyword>
<keyword evidence="4" id="KW-0418">Kinase</keyword>
<feature type="transmembrane region" description="Helical" evidence="7">
    <location>
        <begin position="176"/>
        <end position="195"/>
    </location>
</feature>
<keyword evidence="9" id="KW-0067">ATP-binding</keyword>
<reference evidence="10" key="1">
    <citation type="journal article" date="2019" name="Int. J. Syst. Evol. Microbiol.">
        <title>The Global Catalogue of Microorganisms (GCM) 10K type strain sequencing project: providing services to taxonomists for standard genome sequencing and annotation.</title>
        <authorList>
            <consortium name="The Broad Institute Genomics Platform"/>
            <consortium name="The Broad Institute Genome Sequencing Center for Infectious Disease"/>
            <person name="Wu L."/>
            <person name="Ma J."/>
        </authorList>
    </citation>
    <scope>NUCLEOTIDE SEQUENCE [LARGE SCALE GENOMIC DNA]</scope>
    <source>
        <strain evidence="10">JCM 17666</strain>
    </source>
</reference>
<gene>
    <name evidence="9" type="ORF">GCM10023144_27270</name>
</gene>
<keyword evidence="5" id="KW-0902">Two-component regulatory system</keyword>
<dbReference type="CDD" id="cd16917">
    <property type="entry name" value="HATPase_UhpB-NarQ-NarX-like"/>
    <property type="match status" value="1"/>
</dbReference>
<accession>A0ABP8H5M5</accession>
<evidence type="ECO:0000313" key="10">
    <source>
        <dbReference type="Proteomes" id="UP001501671"/>
    </source>
</evidence>